<evidence type="ECO:0008006" key="2">
    <source>
        <dbReference type="Google" id="ProtNLM"/>
    </source>
</evidence>
<dbReference type="EMBL" id="DSMG01000177">
    <property type="protein sequence ID" value="HDX33186.1"/>
    <property type="molecule type" value="Genomic_DNA"/>
</dbReference>
<sequence>MKLVMAIINSDDTRNVLDRLARRGFSATVTSTTGGFLRVGNTTIFCGVDDEKVEEVIGIFRESCPSRIQYVTPLPPVMEPGEVHIPTPVEKHMGGATIFVLDVTRFEKI</sequence>
<gene>
    <name evidence="1" type="ORF">ENQ20_17100</name>
</gene>
<dbReference type="PANTHER" id="PTHR38456">
    <property type="entry name" value="CYCLIC DI-AMP RECEPTOR A"/>
    <property type="match status" value="1"/>
</dbReference>
<accession>A0A7C1JMC3</accession>
<reference evidence="1" key="1">
    <citation type="journal article" date="2020" name="mSystems">
        <title>Genome- and Community-Level Interaction Insights into Carbon Utilization and Element Cycling Functions of Hydrothermarchaeota in Hydrothermal Sediment.</title>
        <authorList>
            <person name="Zhou Z."/>
            <person name="Liu Y."/>
            <person name="Xu W."/>
            <person name="Pan J."/>
            <person name="Luo Z.H."/>
            <person name="Li M."/>
        </authorList>
    </citation>
    <scope>NUCLEOTIDE SEQUENCE [LARGE SCALE GENOMIC DNA]</scope>
    <source>
        <strain evidence="1">SpSt-289</strain>
    </source>
</reference>
<protein>
    <recommendedName>
        <fullName evidence="2">Transcriptional regulator</fullName>
    </recommendedName>
</protein>
<dbReference type="AlphaFoldDB" id="A0A7C1JMC3"/>
<dbReference type="PANTHER" id="PTHR38456:SF1">
    <property type="entry name" value="CYCLIC DI-AMP RECEPTOR A"/>
    <property type="match status" value="1"/>
</dbReference>
<evidence type="ECO:0000313" key="1">
    <source>
        <dbReference type="EMBL" id="HDX33186.1"/>
    </source>
</evidence>
<proteinExistence type="predicted"/>
<dbReference type="SUPFAM" id="SSF54913">
    <property type="entry name" value="GlnB-like"/>
    <property type="match status" value="1"/>
</dbReference>
<organism evidence="1">
    <name type="scientific">Caldilinea aerophila</name>
    <dbReference type="NCBI Taxonomy" id="133453"/>
    <lineage>
        <taxon>Bacteria</taxon>
        <taxon>Bacillati</taxon>
        <taxon>Chloroflexota</taxon>
        <taxon>Caldilineae</taxon>
        <taxon>Caldilineales</taxon>
        <taxon>Caldilineaceae</taxon>
        <taxon>Caldilinea</taxon>
    </lineage>
</organism>
<comment type="caution">
    <text evidence="1">The sequence shown here is derived from an EMBL/GenBank/DDBJ whole genome shotgun (WGS) entry which is preliminary data.</text>
</comment>
<dbReference type="InterPro" id="IPR011322">
    <property type="entry name" value="N-reg_PII-like_a/b"/>
</dbReference>
<dbReference type="Pfam" id="PF06153">
    <property type="entry name" value="CdAMP_rec"/>
    <property type="match status" value="1"/>
</dbReference>
<dbReference type="InterPro" id="IPR010375">
    <property type="entry name" value="CdAMP_rec"/>
</dbReference>
<dbReference type="Gene3D" id="3.30.70.120">
    <property type="match status" value="1"/>
</dbReference>
<name>A0A7C1JMC3_9CHLR</name>
<dbReference type="InterPro" id="IPR015867">
    <property type="entry name" value="N-reg_PII/ATP_PRibTrfase_C"/>
</dbReference>